<evidence type="ECO:0000256" key="1">
    <source>
        <dbReference type="ARBA" id="ARBA00004202"/>
    </source>
</evidence>
<dbReference type="InterPro" id="IPR050763">
    <property type="entry name" value="ABC_transporter_ATP-binding"/>
</dbReference>
<keyword evidence="5" id="KW-0046">Antibiotic resistance</keyword>
<dbReference type="CDD" id="cd03263">
    <property type="entry name" value="ABC_subfamily_A"/>
    <property type="match status" value="1"/>
</dbReference>
<keyword evidence="3" id="KW-0547">Nucleotide-binding</keyword>
<dbReference type="GO" id="GO:0005524">
    <property type="term" value="F:ATP binding"/>
    <property type="evidence" value="ECO:0007669"/>
    <property type="project" value="UniProtKB-KW"/>
</dbReference>
<protein>
    <submittedName>
        <fullName evidence="7">ABC-type multidrug transport system ATPase subunit</fullName>
    </submittedName>
</protein>
<gene>
    <name evidence="7" type="ORF">F4559_003881</name>
</gene>
<comment type="subcellular location">
    <subcellularLocation>
        <location evidence="1">Cell membrane</location>
        <topology evidence="1">Peripheral membrane protein</topology>
    </subcellularLocation>
</comment>
<keyword evidence="4" id="KW-0067">ATP-binding</keyword>
<dbReference type="PANTHER" id="PTHR42711:SF19">
    <property type="entry name" value="DOXORUBICIN RESISTANCE ATP-BINDING PROTEIN DRRA"/>
    <property type="match status" value="1"/>
</dbReference>
<keyword evidence="8" id="KW-1185">Reference proteome</keyword>
<evidence type="ECO:0000313" key="7">
    <source>
        <dbReference type="EMBL" id="MBB4966522.1"/>
    </source>
</evidence>
<evidence type="ECO:0000259" key="6">
    <source>
        <dbReference type="PROSITE" id="PS50893"/>
    </source>
</evidence>
<reference evidence="7 8" key="1">
    <citation type="submission" date="2020-08" db="EMBL/GenBank/DDBJ databases">
        <title>Sequencing the genomes of 1000 actinobacteria strains.</title>
        <authorList>
            <person name="Klenk H.-P."/>
        </authorList>
    </citation>
    <scope>NUCLEOTIDE SEQUENCE [LARGE SCALE GENOMIC DNA]</scope>
    <source>
        <strain evidence="7 8">DSM 45084</strain>
    </source>
</reference>
<dbReference type="PANTHER" id="PTHR42711">
    <property type="entry name" value="ABC TRANSPORTER ATP-BINDING PROTEIN"/>
    <property type="match status" value="1"/>
</dbReference>
<dbReference type="SMART" id="SM00382">
    <property type="entry name" value="AAA"/>
    <property type="match status" value="1"/>
</dbReference>
<dbReference type="PROSITE" id="PS00211">
    <property type="entry name" value="ABC_TRANSPORTER_1"/>
    <property type="match status" value="1"/>
</dbReference>
<comment type="caution">
    <text evidence="7">The sequence shown here is derived from an EMBL/GenBank/DDBJ whole genome shotgun (WGS) entry which is preliminary data.</text>
</comment>
<dbReference type="Gene3D" id="3.40.50.300">
    <property type="entry name" value="P-loop containing nucleotide triphosphate hydrolases"/>
    <property type="match status" value="1"/>
</dbReference>
<dbReference type="InterPro" id="IPR003593">
    <property type="entry name" value="AAA+_ATPase"/>
</dbReference>
<dbReference type="SUPFAM" id="SSF52540">
    <property type="entry name" value="P-loop containing nucleoside triphosphate hydrolases"/>
    <property type="match status" value="1"/>
</dbReference>
<dbReference type="AlphaFoldDB" id="A0A7W7T5V2"/>
<organism evidence="7 8">
    <name type="scientific">Saccharothrix violaceirubra</name>
    <dbReference type="NCBI Taxonomy" id="413306"/>
    <lineage>
        <taxon>Bacteria</taxon>
        <taxon>Bacillati</taxon>
        <taxon>Actinomycetota</taxon>
        <taxon>Actinomycetes</taxon>
        <taxon>Pseudonocardiales</taxon>
        <taxon>Pseudonocardiaceae</taxon>
        <taxon>Saccharothrix</taxon>
    </lineage>
</organism>
<evidence type="ECO:0000256" key="5">
    <source>
        <dbReference type="ARBA" id="ARBA00023251"/>
    </source>
</evidence>
<evidence type="ECO:0000313" key="8">
    <source>
        <dbReference type="Proteomes" id="UP000542674"/>
    </source>
</evidence>
<evidence type="ECO:0000256" key="4">
    <source>
        <dbReference type="ARBA" id="ARBA00022840"/>
    </source>
</evidence>
<dbReference type="Proteomes" id="UP000542674">
    <property type="component" value="Unassembled WGS sequence"/>
</dbReference>
<evidence type="ECO:0000256" key="2">
    <source>
        <dbReference type="ARBA" id="ARBA00022448"/>
    </source>
</evidence>
<dbReference type="PROSITE" id="PS50893">
    <property type="entry name" value="ABC_TRANSPORTER_2"/>
    <property type="match status" value="1"/>
</dbReference>
<keyword evidence="2" id="KW-0813">Transport</keyword>
<dbReference type="InterPro" id="IPR003439">
    <property type="entry name" value="ABC_transporter-like_ATP-bd"/>
</dbReference>
<evidence type="ECO:0000256" key="3">
    <source>
        <dbReference type="ARBA" id="ARBA00022741"/>
    </source>
</evidence>
<dbReference type="InterPro" id="IPR027417">
    <property type="entry name" value="P-loop_NTPase"/>
</dbReference>
<sequence>MAYRVFELVKRFPRQAVAAVDGMSFEIGEGEIFGLLGDNGAGKTTLVRQLTGLTRPTSGTVELFGHDVVTDPGFVSTVVGYMPQSGAALNRLTVGEALYFAGHLRGLSTRDARRERDDLVDLWHLGPSRNRVAALLSGGQRRLLQLAVAMAGRAPVLILDEPTNDLDPVNRKHVWDVLRDWNKRLGTTIVLVTHDAVEAEKAIQRVGIVQKGRFTALGTPAELKAGIALKLKVELSFPPDLPPSLPVGVVPQEKDSGTWHLVLDRREAAELLAVLDLGRVSDIRLTSTTLEDLYLHYAS</sequence>
<dbReference type="GO" id="GO:0016887">
    <property type="term" value="F:ATP hydrolysis activity"/>
    <property type="evidence" value="ECO:0007669"/>
    <property type="project" value="InterPro"/>
</dbReference>
<dbReference type="RefSeq" id="WP_221447290.1">
    <property type="nucleotide sequence ID" value="NZ_BAABAI010000024.1"/>
</dbReference>
<feature type="domain" description="ABC transporter" evidence="6">
    <location>
        <begin position="3"/>
        <end position="236"/>
    </location>
</feature>
<dbReference type="GO" id="GO:0005886">
    <property type="term" value="C:plasma membrane"/>
    <property type="evidence" value="ECO:0007669"/>
    <property type="project" value="UniProtKB-SubCell"/>
</dbReference>
<dbReference type="GO" id="GO:0046677">
    <property type="term" value="P:response to antibiotic"/>
    <property type="evidence" value="ECO:0007669"/>
    <property type="project" value="UniProtKB-KW"/>
</dbReference>
<accession>A0A7W7T5V2</accession>
<dbReference type="InterPro" id="IPR017871">
    <property type="entry name" value="ABC_transporter-like_CS"/>
</dbReference>
<name>A0A7W7T5V2_9PSEU</name>
<dbReference type="EMBL" id="JACHJS010000001">
    <property type="protein sequence ID" value="MBB4966522.1"/>
    <property type="molecule type" value="Genomic_DNA"/>
</dbReference>
<proteinExistence type="predicted"/>
<dbReference type="Pfam" id="PF00005">
    <property type="entry name" value="ABC_tran"/>
    <property type="match status" value="1"/>
</dbReference>